<gene>
    <name evidence="2" type="ORF">ENI34_01215</name>
</gene>
<comment type="caution">
    <text evidence="2">The sequence shown here is derived from an EMBL/GenBank/DDBJ whole genome shotgun (WGS) entry which is preliminary data.</text>
</comment>
<name>A0A9C9EL09_UNCW3</name>
<dbReference type="EMBL" id="DRIG01000017">
    <property type="protein sequence ID" value="HEC77746.1"/>
    <property type="molecule type" value="Genomic_DNA"/>
</dbReference>
<evidence type="ECO:0000313" key="2">
    <source>
        <dbReference type="EMBL" id="HEC77746.1"/>
    </source>
</evidence>
<evidence type="ECO:0000313" key="3">
    <source>
        <dbReference type="Proteomes" id="UP000885826"/>
    </source>
</evidence>
<dbReference type="Pfam" id="PF18962">
    <property type="entry name" value="Por_Secre_tail"/>
    <property type="match status" value="1"/>
</dbReference>
<protein>
    <submittedName>
        <fullName evidence="2">T9SS type A sorting domain-containing protein</fullName>
    </submittedName>
</protein>
<dbReference type="AlphaFoldDB" id="A0A9C9EL09"/>
<evidence type="ECO:0000259" key="1">
    <source>
        <dbReference type="Pfam" id="PF18962"/>
    </source>
</evidence>
<dbReference type="NCBIfam" id="TIGR04183">
    <property type="entry name" value="Por_Secre_tail"/>
    <property type="match status" value="1"/>
</dbReference>
<dbReference type="Proteomes" id="UP000885826">
    <property type="component" value="Unassembled WGS sequence"/>
</dbReference>
<sequence>MSRTEFLAEILDWFGILSVQEYSKEQQVKGLFRVYPNPGYGNLTLYGAPEVRGERVLITIYDAAGRVVQKLTEKRFPDKLVWNLKDINNRKVADGVYFLELRTDQKSEFKKVIILE</sequence>
<reference evidence="2" key="1">
    <citation type="journal article" date="2020" name="mSystems">
        <title>Genome- and Community-Level Interaction Insights into Carbon Utilization and Element Cycling Functions of Hydrothermarchaeota in Hydrothermal Sediment.</title>
        <authorList>
            <person name="Zhou Z."/>
            <person name="Liu Y."/>
            <person name="Xu W."/>
            <person name="Pan J."/>
            <person name="Luo Z.H."/>
            <person name="Li M."/>
        </authorList>
    </citation>
    <scope>NUCLEOTIDE SEQUENCE</scope>
    <source>
        <strain evidence="2">HyVt-388</strain>
    </source>
</reference>
<organism evidence="2 3">
    <name type="scientific">candidate division WOR-3 bacterium</name>
    <dbReference type="NCBI Taxonomy" id="2052148"/>
    <lineage>
        <taxon>Bacteria</taxon>
        <taxon>Bacteria division WOR-3</taxon>
    </lineage>
</organism>
<proteinExistence type="predicted"/>
<feature type="domain" description="Secretion system C-terminal sorting" evidence="1">
    <location>
        <begin position="34"/>
        <end position="114"/>
    </location>
</feature>
<accession>A0A9C9EL09</accession>
<dbReference type="InterPro" id="IPR026444">
    <property type="entry name" value="Secre_tail"/>
</dbReference>
<dbReference type="Gene3D" id="2.60.40.4070">
    <property type="match status" value="1"/>
</dbReference>